<sequence length="214" mass="25639">MNHPDDLKEFMIWFKDLSEKYFEMIELEKDVAGLQHQRGTKWRPGLTNQELVDFQNELGFDFPYELIEFYKTMNGTDFPGVNVYAEQGLPYYYAPVYFSYPEHLPEIKKLIQERLDMNGLTIEQMKKEGIPFIFPVHNYYFMVIDKLTNPIYYLSIAHKNHGLNQGYIYGSLWTDTFQSWLIKDVFYQTSHINDLEEFPNKQRVTNYWTTENDS</sequence>
<reference evidence="2 3" key="1">
    <citation type="submission" date="2023-12" db="EMBL/GenBank/DDBJ databases">
        <title>Novel species of the genus Arcicella isolated from rivers.</title>
        <authorList>
            <person name="Lu H."/>
        </authorList>
    </citation>
    <scope>NUCLEOTIDE SEQUENCE [LARGE SCALE GENOMIC DNA]</scope>
    <source>
        <strain evidence="2 3">DC2W</strain>
    </source>
</reference>
<evidence type="ECO:0000259" key="1">
    <source>
        <dbReference type="SMART" id="SM00860"/>
    </source>
</evidence>
<dbReference type="RefSeq" id="WP_323328505.1">
    <property type="nucleotide sequence ID" value="NZ_JAYGIL010000010.1"/>
</dbReference>
<dbReference type="Proteomes" id="UP001303899">
    <property type="component" value="Unassembled WGS sequence"/>
</dbReference>
<proteinExistence type="predicted"/>
<evidence type="ECO:0000313" key="2">
    <source>
        <dbReference type="EMBL" id="MEA5403216.1"/>
    </source>
</evidence>
<name>A0ABU5S444_9BACT</name>
<protein>
    <submittedName>
        <fullName evidence="2">SMI1/KNR4 family protein</fullName>
    </submittedName>
</protein>
<keyword evidence="3" id="KW-1185">Reference proteome</keyword>
<evidence type="ECO:0000313" key="3">
    <source>
        <dbReference type="Proteomes" id="UP001303899"/>
    </source>
</evidence>
<dbReference type="Pfam" id="PF09346">
    <property type="entry name" value="SMI1_KNR4"/>
    <property type="match status" value="1"/>
</dbReference>
<dbReference type="InterPro" id="IPR018958">
    <property type="entry name" value="Knr4/Smi1-like_dom"/>
</dbReference>
<dbReference type="SMART" id="SM00860">
    <property type="entry name" value="SMI1_KNR4"/>
    <property type="match status" value="1"/>
</dbReference>
<comment type="caution">
    <text evidence="2">The sequence shown here is derived from an EMBL/GenBank/DDBJ whole genome shotgun (WGS) entry which is preliminary data.</text>
</comment>
<organism evidence="2 3">
    <name type="scientific">Arcicella gelida</name>
    <dbReference type="NCBI Taxonomy" id="2984195"/>
    <lineage>
        <taxon>Bacteria</taxon>
        <taxon>Pseudomonadati</taxon>
        <taxon>Bacteroidota</taxon>
        <taxon>Cytophagia</taxon>
        <taxon>Cytophagales</taxon>
        <taxon>Flectobacillaceae</taxon>
        <taxon>Arcicella</taxon>
    </lineage>
</organism>
<accession>A0ABU5S444</accession>
<dbReference type="SUPFAM" id="SSF160631">
    <property type="entry name" value="SMI1/KNR4-like"/>
    <property type="match status" value="1"/>
</dbReference>
<gene>
    <name evidence="2" type="ORF">VB776_09845</name>
</gene>
<feature type="domain" description="Knr4/Smi1-like" evidence="1">
    <location>
        <begin position="45"/>
        <end position="183"/>
    </location>
</feature>
<dbReference type="EMBL" id="JAYGIL010000010">
    <property type="protein sequence ID" value="MEA5403216.1"/>
    <property type="molecule type" value="Genomic_DNA"/>
</dbReference>
<dbReference type="InterPro" id="IPR037883">
    <property type="entry name" value="Knr4/Smi1-like_sf"/>
</dbReference>
<dbReference type="Gene3D" id="3.40.1580.10">
    <property type="entry name" value="SMI1/KNR4-like"/>
    <property type="match status" value="1"/>
</dbReference>